<reference evidence="1" key="1">
    <citation type="journal article" date="2020" name="Nature">
        <title>Giant virus diversity and host interactions through global metagenomics.</title>
        <authorList>
            <person name="Schulz F."/>
            <person name="Roux S."/>
            <person name="Paez-Espino D."/>
            <person name="Jungbluth S."/>
            <person name="Walsh D.A."/>
            <person name="Denef V.J."/>
            <person name="McMahon K.D."/>
            <person name="Konstantinidis K.T."/>
            <person name="Eloe-Fadrosh E.A."/>
            <person name="Kyrpides N.C."/>
            <person name="Woyke T."/>
        </authorList>
    </citation>
    <scope>NUCLEOTIDE SEQUENCE</scope>
    <source>
        <strain evidence="1">GVMAG-M-3300023179-82</strain>
    </source>
</reference>
<organism evidence="1">
    <name type="scientific">viral metagenome</name>
    <dbReference type="NCBI Taxonomy" id="1070528"/>
    <lineage>
        <taxon>unclassified sequences</taxon>
        <taxon>metagenomes</taxon>
        <taxon>organismal metagenomes</taxon>
    </lineage>
</organism>
<proteinExistence type="predicted"/>
<dbReference type="AlphaFoldDB" id="A0A6C0H8I5"/>
<evidence type="ECO:0000313" key="1">
    <source>
        <dbReference type="EMBL" id="QHT76809.1"/>
    </source>
</evidence>
<name>A0A6C0H8I5_9ZZZZ</name>
<dbReference type="EMBL" id="MN739902">
    <property type="protein sequence ID" value="QHT76809.1"/>
    <property type="molecule type" value="Genomic_DNA"/>
</dbReference>
<accession>A0A6C0H8I5</accession>
<protein>
    <submittedName>
        <fullName evidence="1">Uncharacterized protein</fullName>
    </submittedName>
</protein>
<sequence length="51" mass="5962">MKINKVNEFPKLITPKKSNMKNNKPDINDIDELLLKDEGQPIIRLNIFLIN</sequence>